<dbReference type="AlphaFoldDB" id="A0AAD5FNB2"/>
<keyword evidence="4" id="KW-0675">Receptor</keyword>
<dbReference type="Pfam" id="PF13927">
    <property type="entry name" value="Ig_3"/>
    <property type="match status" value="2"/>
</dbReference>
<dbReference type="Proteomes" id="UP001205998">
    <property type="component" value="Unassembled WGS sequence"/>
</dbReference>
<dbReference type="SMART" id="SM00409">
    <property type="entry name" value="IG"/>
    <property type="match status" value="5"/>
</dbReference>
<accession>A0AAD5FNB2</accession>
<dbReference type="PANTHER" id="PTHR11481">
    <property type="entry name" value="IMMUNOGLOBULIN FC RECEPTOR"/>
    <property type="match status" value="1"/>
</dbReference>
<dbReference type="Pfam" id="PF13895">
    <property type="entry name" value="Ig_2"/>
    <property type="match status" value="1"/>
</dbReference>
<dbReference type="InterPro" id="IPR003599">
    <property type="entry name" value="Ig_sub"/>
</dbReference>
<evidence type="ECO:0000259" key="3">
    <source>
        <dbReference type="PROSITE" id="PS50835"/>
    </source>
</evidence>
<protein>
    <submittedName>
        <fullName evidence="4">Fc receptor-like protein 5</fullName>
    </submittedName>
</protein>
<keyword evidence="2" id="KW-1015">Disulfide bond</keyword>
<reference evidence="4" key="1">
    <citation type="submission" date="2018-07" db="EMBL/GenBank/DDBJ databases">
        <title>Comparative genomics of catfishes provides insights into carnivory and benthic adaptation.</title>
        <authorList>
            <person name="Zhang Y."/>
            <person name="Wang D."/>
            <person name="Peng Z."/>
            <person name="Zheng S."/>
            <person name="Shao F."/>
            <person name="Tao W."/>
        </authorList>
    </citation>
    <scope>NUCLEOTIDE SEQUENCE</scope>
    <source>
        <strain evidence="4">Chongqing</strain>
    </source>
</reference>
<comment type="caution">
    <text evidence="4">The sequence shown here is derived from an EMBL/GenBank/DDBJ whole genome shotgun (WGS) entry which is preliminary data.</text>
</comment>
<proteinExistence type="predicted"/>
<keyword evidence="5" id="KW-1185">Reference proteome</keyword>
<dbReference type="GO" id="GO:0004888">
    <property type="term" value="F:transmembrane signaling receptor activity"/>
    <property type="evidence" value="ECO:0007669"/>
    <property type="project" value="TreeGrafter"/>
</dbReference>
<feature type="domain" description="Ig-like" evidence="3">
    <location>
        <begin position="98"/>
        <end position="183"/>
    </location>
</feature>
<dbReference type="InterPro" id="IPR007110">
    <property type="entry name" value="Ig-like_dom"/>
</dbReference>
<feature type="domain" description="Ig-like" evidence="3">
    <location>
        <begin position="682"/>
        <end position="755"/>
    </location>
</feature>
<feature type="domain" description="Ig-like" evidence="3">
    <location>
        <begin position="299"/>
        <end position="399"/>
    </location>
</feature>
<evidence type="ECO:0000256" key="1">
    <source>
        <dbReference type="ARBA" id="ARBA00022729"/>
    </source>
</evidence>
<organism evidence="4 5">
    <name type="scientific">Silurus asotus</name>
    <name type="common">Amur catfish</name>
    <name type="synonym">Parasilurus asotus</name>
    <dbReference type="NCBI Taxonomy" id="30991"/>
    <lineage>
        <taxon>Eukaryota</taxon>
        <taxon>Metazoa</taxon>
        <taxon>Chordata</taxon>
        <taxon>Craniata</taxon>
        <taxon>Vertebrata</taxon>
        <taxon>Euteleostomi</taxon>
        <taxon>Actinopterygii</taxon>
        <taxon>Neopterygii</taxon>
        <taxon>Teleostei</taxon>
        <taxon>Ostariophysi</taxon>
        <taxon>Siluriformes</taxon>
        <taxon>Siluridae</taxon>
        <taxon>Silurus</taxon>
    </lineage>
</organism>
<sequence>MEFGPLSVIFCCSDSGLQLFYTLGLVSHIFLFTLPHRFSMGFRSNELGPLSNSLVLFAQEKGENYYNERGDNVAFFHNLLIPGVLISLIQMAHTEERPQAVLSVSPQNWLTEGDSVTLSCEVTDSSTDWTFSWYTFGPHSQLYFNSFNEGLEPKLLSDSSRGSGGSYTLSPVALTHTGVYVCRGGRGEPVIYTEYSNEQPLWITGESPPVSLIISPNRTQHFTDDSLSLSCEDQSNSTGWTVRQYTDIGGVLDCSQWGSVTGSTCEFNSVSTSYTGVYWCESESGENSNPVNITVHERPQAVLSVSPQNWLTEGDSVTLSCEVTDSSTDWTFSWYTVDPHSQLYFNFFYKAFEPKLLSDSSRGSGGSYTLRSVALKHAGLYACRGARGKPVIYTEYSKSQPLWITGESPPVSLIISPNRTQHFTHDSLTLSCEDQSNSTELTLRRYTGSETLFDFLLVNSVAESTIEVNSLSTSYTGVYWCESESGENSNPVNITVHGEIALPRMIGKPVSSSDITRKPAAAPHGSCSPAPEHARVSALCTSERPMGFPGRFSGDAAEWSGFHCSIGKYIEVQSSQFPTEQAKITFFIFLLSGEALSCKMWSAYGGDFGSYAIITGHFMGMFGMTKADLGTLYRGPAAKGTLYHCPAVWESDTVSTCHISFLSTSYTGVYWCESESGENSNPVNITVNYGDVILESSVHPVTEGHPLTLHCLYRNTNPSNLRADFYKDGSVVQNQTTGEMIIHKVSKSDEGFYHCEYPKRGESLRSWISVRAQTDEKN</sequence>
<dbReference type="InterPro" id="IPR013783">
    <property type="entry name" value="Ig-like_fold"/>
</dbReference>
<dbReference type="InterPro" id="IPR003598">
    <property type="entry name" value="Ig_sub2"/>
</dbReference>
<dbReference type="SMART" id="SM00408">
    <property type="entry name" value="IGc2"/>
    <property type="match status" value="4"/>
</dbReference>
<dbReference type="EMBL" id="MU551629">
    <property type="protein sequence ID" value="KAI5621792.1"/>
    <property type="molecule type" value="Genomic_DNA"/>
</dbReference>
<evidence type="ECO:0000313" key="4">
    <source>
        <dbReference type="EMBL" id="KAI5621792.1"/>
    </source>
</evidence>
<dbReference type="InterPro" id="IPR036179">
    <property type="entry name" value="Ig-like_dom_sf"/>
</dbReference>
<dbReference type="GO" id="GO:0009897">
    <property type="term" value="C:external side of plasma membrane"/>
    <property type="evidence" value="ECO:0007669"/>
    <property type="project" value="TreeGrafter"/>
</dbReference>
<keyword evidence="1" id="KW-0732">Signal</keyword>
<gene>
    <name evidence="4" type="ORF">C0J50_18648</name>
</gene>
<dbReference type="PROSITE" id="PS50835">
    <property type="entry name" value="IG_LIKE"/>
    <property type="match status" value="4"/>
</dbReference>
<feature type="domain" description="Ig-like" evidence="3">
    <location>
        <begin position="409"/>
        <end position="495"/>
    </location>
</feature>
<dbReference type="PANTHER" id="PTHR11481:SF64">
    <property type="entry name" value="FC RECEPTOR-LIKE PROTEIN 4"/>
    <property type="match status" value="1"/>
</dbReference>
<dbReference type="GO" id="GO:0007166">
    <property type="term" value="P:cell surface receptor signaling pathway"/>
    <property type="evidence" value="ECO:0007669"/>
    <property type="project" value="TreeGrafter"/>
</dbReference>
<evidence type="ECO:0000313" key="5">
    <source>
        <dbReference type="Proteomes" id="UP001205998"/>
    </source>
</evidence>
<dbReference type="Gene3D" id="2.60.40.10">
    <property type="entry name" value="Immunoglobulins"/>
    <property type="match status" value="5"/>
</dbReference>
<name>A0AAD5FNB2_SILAS</name>
<evidence type="ECO:0000256" key="2">
    <source>
        <dbReference type="ARBA" id="ARBA00023157"/>
    </source>
</evidence>
<dbReference type="GO" id="GO:0006955">
    <property type="term" value="P:immune response"/>
    <property type="evidence" value="ECO:0007669"/>
    <property type="project" value="TreeGrafter"/>
</dbReference>
<dbReference type="SUPFAM" id="SSF48726">
    <property type="entry name" value="Immunoglobulin"/>
    <property type="match status" value="5"/>
</dbReference>
<dbReference type="InterPro" id="IPR050488">
    <property type="entry name" value="Ig_Fc_receptor"/>
</dbReference>